<proteinExistence type="predicted"/>
<dbReference type="Proteomes" id="UP000008066">
    <property type="component" value="Unassembled WGS sequence"/>
</dbReference>
<dbReference type="PROSITE" id="PS00463">
    <property type="entry name" value="ZN2_CY6_FUNGAL_1"/>
    <property type="match status" value="1"/>
</dbReference>
<dbReference type="SUPFAM" id="SSF57701">
    <property type="entry name" value="Zn2/Cys6 DNA-binding domain"/>
    <property type="match status" value="1"/>
</dbReference>
<dbReference type="eggNOG" id="ENOG502SP5N">
    <property type="taxonomic scope" value="Eukaryota"/>
</dbReference>
<dbReference type="Pfam" id="PF11951">
    <property type="entry name" value="Fungal_trans_2"/>
    <property type="match status" value="1"/>
</dbReference>
<dbReference type="SMART" id="SM00066">
    <property type="entry name" value="GAL4"/>
    <property type="match status" value="1"/>
</dbReference>
<dbReference type="GO" id="GO:0008270">
    <property type="term" value="F:zinc ion binding"/>
    <property type="evidence" value="ECO:0007669"/>
    <property type="project" value="InterPro"/>
</dbReference>
<dbReference type="OrthoDB" id="3546279at2759"/>
<dbReference type="InterPro" id="IPR001138">
    <property type="entry name" value="Zn2Cys6_DnaBD"/>
</dbReference>
<dbReference type="GeneID" id="18259041"/>
<feature type="compositionally biased region" description="Polar residues" evidence="2">
    <location>
        <begin position="68"/>
        <end position="88"/>
    </location>
</feature>
<keyword evidence="1" id="KW-0539">Nucleus</keyword>
<feature type="compositionally biased region" description="Pro residues" evidence="2">
    <location>
        <begin position="91"/>
        <end position="104"/>
    </location>
</feature>
<dbReference type="PANTHER" id="PTHR47784:SF5">
    <property type="entry name" value="STEROL UPTAKE CONTROL PROTEIN 2"/>
    <property type="match status" value="1"/>
</dbReference>
<protein>
    <submittedName>
        <fullName evidence="4">Putative transcription factor</fullName>
    </submittedName>
</protein>
<dbReference type="Pfam" id="PF00172">
    <property type="entry name" value="Zn_clus"/>
    <property type="match status" value="1"/>
</dbReference>
<evidence type="ECO:0000259" key="3">
    <source>
        <dbReference type="PROSITE" id="PS50048"/>
    </source>
</evidence>
<sequence>MGRLRLGYTKSRTGCFRCKQRRVKCDESKPICKACARHGVSCTYPEPGTRLLTRSSSSATPHPGPLRVSTSSASPTESHGLDTQTASSTPPIDPGTPVPVPAIPAPGQDPQDWVTDLQLLHHYTTTTSLTFPALSLRNDPSIRRLWQIEVPNQAFGHPFLLHQLLSISASHLARLEPHNRKQWSLRASHHQSLALNGMQAALGQIGPVNCHALFAASSLLFMASLGAADPSRTEEFTVDALVDIFLLIKGVNIVLDSSREMIKNGPLSEFVTLRQGAEETPEVLTRVTHALEGLLLDLLESKDSLCSIIRAEVNRMLQAIKMSVERSRDPMYRMIAIWPIMMPDELVRLLRQRSQAALALLAYYCVVFRAAELEGKAPLRVS</sequence>
<dbReference type="PROSITE" id="PS50048">
    <property type="entry name" value="ZN2_CY6_FUNGAL_2"/>
    <property type="match status" value="1"/>
</dbReference>
<dbReference type="InterPro" id="IPR053157">
    <property type="entry name" value="Sterol_Uptake_Regulator"/>
</dbReference>
<dbReference type="OMA" id="HAPEVCH"/>
<gene>
    <name evidence="4" type="ORF">CTHT_0050030</name>
</gene>
<accession>G0SBE9</accession>
<keyword evidence="5" id="KW-1185">Reference proteome</keyword>
<dbReference type="GO" id="GO:0001228">
    <property type="term" value="F:DNA-binding transcription activator activity, RNA polymerase II-specific"/>
    <property type="evidence" value="ECO:0007669"/>
    <property type="project" value="TreeGrafter"/>
</dbReference>
<feature type="region of interest" description="Disordered" evidence="2">
    <location>
        <begin position="53"/>
        <end position="109"/>
    </location>
</feature>
<dbReference type="InterPro" id="IPR021858">
    <property type="entry name" value="Fun_TF"/>
</dbReference>
<evidence type="ECO:0000313" key="4">
    <source>
        <dbReference type="EMBL" id="EGS19529.1"/>
    </source>
</evidence>
<evidence type="ECO:0000313" key="5">
    <source>
        <dbReference type="Proteomes" id="UP000008066"/>
    </source>
</evidence>
<evidence type="ECO:0000256" key="1">
    <source>
        <dbReference type="ARBA" id="ARBA00023242"/>
    </source>
</evidence>
<dbReference type="CDD" id="cd00067">
    <property type="entry name" value="GAL4"/>
    <property type="match status" value="1"/>
</dbReference>
<reference evidence="4 5" key="1">
    <citation type="journal article" date="2011" name="Cell">
        <title>Insight into structure and assembly of the nuclear pore complex by utilizing the genome of a eukaryotic thermophile.</title>
        <authorList>
            <person name="Amlacher S."/>
            <person name="Sarges P."/>
            <person name="Flemming D."/>
            <person name="van Noort V."/>
            <person name="Kunze R."/>
            <person name="Devos D.P."/>
            <person name="Arumugam M."/>
            <person name="Bork P."/>
            <person name="Hurt E."/>
        </authorList>
    </citation>
    <scope>NUCLEOTIDE SEQUENCE [LARGE SCALE GENOMIC DNA]</scope>
    <source>
        <strain evidence="5">DSM 1495 / CBS 144.50 / IMI 039719</strain>
    </source>
</reference>
<dbReference type="AlphaFoldDB" id="G0SBE9"/>
<dbReference type="InterPro" id="IPR036864">
    <property type="entry name" value="Zn2-C6_fun-type_DNA-bd_sf"/>
</dbReference>
<feature type="domain" description="Zn(2)-C6 fungal-type" evidence="3">
    <location>
        <begin position="14"/>
        <end position="44"/>
    </location>
</feature>
<name>G0SBE9_CHATD</name>
<dbReference type="EMBL" id="GL988044">
    <property type="protein sequence ID" value="EGS19529.1"/>
    <property type="molecule type" value="Genomic_DNA"/>
</dbReference>
<dbReference type="KEGG" id="cthr:CTHT_0050030"/>
<dbReference type="Gene3D" id="4.10.240.10">
    <property type="entry name" value="Zn(2)-C6 fungal-type DNA-binding domain"/>
    <property type="match status" value="1"/>
</dbReference>
<dbReference type="HOGENOM" id="CLU_024934_5_2_1"/>
<evidence type="ECO:0000256" key="2">
    <source>
        <dbReference type="SAM" id="MobiDB-lite"/>
    </source>
</evidence>
<organism evidence="5">
    <name type="scientific">Chaetomium thermophilum (strain DSM 1495 / CBS 144.50 / IMI 039719)</name>
    <name type="common">Thermochaetoides thermophila</name>
    <dbReference type="NCBI Taxonomy" id="759272"/>
    <lineage>
        <taxon>Eukaryota</taxon>
        <taxon>Fungi</taxon>
        <taxon>Dikarya</taxon>
        <taxon>Ascomycota</taxon>
        <taxon>Pezizomycotina</taxon>
        <taxon>Sordariomycetes</taxon>
        <taxon>Sordariomycetidae</taxon>
        <taxon>Sordariales</taxon>
        <taxon>Chaetomiaceae</taxon>
        <taxon>Thermochaetoides</taxon>
    </lineage>
</organism>
<dbReference type="RefSeq" id="XP_006695351.1">
    <property type="nucleotide sequence ID" value="XM_006695288.1"/>
</dbReference>
<dbReference type="STRING" id="759272.G0SBE9"/>
<dbReference type="PANTHER" id="PTHR47784">
    <property type="entry name" value="STEROL UPTAKE CONTROL PROTEIN 2"/>
    <property type="match status" value="1"/>
</dbReference>